<dbReference type="Pfam" id="PF12146">
    <property type="entry name" value="Hydrolase_4"/>
    <property type="match status" value="1"/>
</dbReference>
<evidence type="ECO:0000313" key="2">
    <source>
        <dbReference type="EMBL" id="AFP50148.1"/>
    </source>
</evidence>
<protein>
    <submittedName>
        <fullName evidence="2">Esterase</fullName>
        <ecNumber evidence="2">3.1.1.1</ecNumber>
    </submittedName>
</protein>
<gene>
    <name evidence="2" type="primary">Est97</name>
</gene>
<dbReference type="ESTHER" id="9bact-Est97">
    <property type="family name" value="Bacterial_Est97"/>
</dbReference>
<dbReference type="EC" id="3.1.1.1" evidence="2"/>
<name>J7FSB6_9ZZZZ</name>
<sequence>MRHQMSWNGKDERKLSVQERGFSLEVDGRTVPGVYWSPAEGSSDRLVLLGHGGTTHKKVEYIEQVAKLLVGRGISAMAIDGPGHGERASVQAGREPTDVVGLDAFPRMWHEGGGTAAVIADWAAALDFIEAEEGPRPTGWWGLSMGTMMGLPVTASDKRIKVALLGLMGVEGVNGEDLVRLAPQVTCPVRYLLQWDDELVSLQSGLELFGKLGTKQKTLHVNPGKHSAVPTWEMFAGTVDYLDQRLK</sequence>
<organism evidence="2">
    <name type="scientific">uncultured microorganism</name>
    <dbReference type="NCBI Taxonomy" id="358574"/>
    <lineage>
        <taxon>unclassified sequences</taxon>
        <taxon>environmental samples</taxon>
    </lineage>
</organism>
<proteinExistence type="predicted"/>
<dbReference type="AlphaFoldDB" id="J7FSB6"/>
<feature type="domain" description="Serine aminopeptidase S33" evidence="1">
    <location>
        <begin position="43"/>
        <end position="157"/>
    </location>
</feature>
<reference evidence="2" key="1">
    <citation type="journal article" date="2013" name="Appl. Microbiol. Biotechnol.">
        <title>Functional and structural studies of a novel cold-adapted esterase from an Arctic intertidal metagenomic library.</title>
        <authorList>
            <person name="Fu J."/>
            <person name="Leiros H.K."/>
            <person name="de Pascale D."/>
            <person name="Johnson K.A."/>
            <person name="Blencke H.M."/>
            <person name="Landfald B."/>
        </authorList>
    </citation>
    <scope>NUCLEOTIDE SEQUENCE</scope>
</reference>
<dbReference type="Gene3D" id="3.40.50.1820">
    <property type="entry name" value="alpha/beta hydrolase"/>
    <property type="match status" value="1"/>
</dbReference>
<evidence type="ECO:0000259" key="1">
    <source>
        <dbReference type="Pfam" id="PF12146"/>
    </source>
</evidence>
<dbReference type="EMBL" id="JQ807992">
    <property type="protein sequence ID" value="AFP50148.1"/>
    <property type="molecule type" value="Genomic_DNA"/>
</dbReference>
<accession>J7FSB6</accession>
<dbReference type="GO" id="GO:0106435">
    <property type="term" value="F:carboxylesterase activity"/>
    <property type="evidence" value="ECO:0007669"/>
    <property type="project" value="UniProtKB-EC"/>
</dbReference>
<dbReference type="InterPro" id="IPR029058">
    <property type="entry name" value="AB_hydrolase_fold"/>
</dbReference>
<dbReference type="InterPro" id="IPR022742">
    <property type="entry name" value="Hydrolase_4"/>
</dbReference>
<keyword evidence="2" id="KW-0378">Hydrolase</keyword>
<dbReference type="SUPFAM" id="SSF53474">
    <property type="entry name" value="alpha/beta-Hydrolases"/>
    <property type="match status" value="1"/>
</dbReference>